<dbReference type="PANTHER" id="PTHR43781">
    <property type="entry name" value="SACCHAROPINE DEHYDROGENASE"/>
    <property type="match status" value="1"/>
</dbReference>
<proteinExistence type="predicted"/>
<dbReference type="SUPFAM" id="SSF51735">
    <property type="entry name" value="NAD(P)-binding Rossmann-fold domains"/>
    <property type="match status" value="1"/>
</dbReference>
<dbReference type="AlphaFoldDB" id="A0A2N3V5J3"/>
<dbReference type="Pfam" id="PF03435">
    <property type="entry name" value="Sacchrp_dh_NADP"/>
    <property type="match status" value="1"/>
</dbReference>
<evidence type="ECO:0000259" key="1">
    <source>
        <dbReference type="Pfam" id="PF03435"/>
    </source>
</evidence>
<reference evidence="2 3" key="1">
    <citation type="submission" date="2017-12" db="EMBL/GenBank/DDBJ databases">
        <title>Sequencing the genomes of 1000 Actinobacteria strains.</title>
        <authorList>
            <person name="Klenk H.-P."/>
        </authorList>
    </citation>
    <scope>NUCLEOTIDE SEQUENCE [LARGE SCALE GENOMIC DNA]</scope>
    <source>
        <strain evidence="2 3">DSM 44489</strain>
    </source>
</reference>
<evidence type="ECO:0000313" key="3">
    <source>
        <dbReference type="Proteomes" id="UP000233766"/>
    </source>
</evidence>
<dbReference type="OrthoDB" id="9774199at2"/>
<feature type="domain" description="Saccharopine dehydrogenase NADP binding" evidence="1">
    <location>
        <begin position="4"/>
        <end position="108"/>
    </location>
</feature>
<dbReference type="InterPro" id="IPR036291">
    <property type="entry name" value="NAD(P)-bd_dom_sf"/>
</dbReference>
<dbReference type="RefSeq" id="WP_101469030.1">
    <property type="nucleotide sequence ID" value="NZ_PJMW01000003.1"/>
</dbReference>
<protein>
    <submittedName>
        <fullName evidence="2">Short subunit dehydrogenase-like uncharacterized protein</fullName>
    </submittedName>
</protein>
<keyword evidence="3" id="KW-1185">Reference proteome</keyword>
<name>A0A2N3V5J3_9NOCA</name>
<dbReference type="Gene3D" id="3.40.50.720">
    <property type="entry name" value="NAD(P)-binding Rossmann-like Domain"/>
    <property type="match status" value="1"/>
</dbReference>
<sequence>MPKIVLFGATGYTGRLTAQALTARGASPVLAGRNGAALAKFGAELGGCETAVADVTDPASVRALLGRGDVLVTTVGPFLRHGGPALAAAIAAGAHYLDSTGEGPFIRTVFEHDEQARATGAGLLTAFGFDYVPGNLAAGLALREAPAAVRAEIGYFMKSPGTSGGTRASMAGMLFEPGFALRSGQVVTERTGARVRSFDVAGQSLTGASIPGSEHLALTRSHPHLREVDVFLGLPSLAAQGLRAGSRLTSVVAQVPVLKRGLDEALARIVKGSTGGPDAEARRRTRTWVVAEAQDAAGKTLATVTLKGGDPYDFTAAILAWAADTALGGGLLGSGALGPVDAFGLDALHTAARDAGWSSHPGFSISPKTT</sequence>
<comment type="caution">
    <text evidence="2">The sequence shown here is derived from an EMBL/GenBank/DDBJ whole genome shotgun (WGS) entry which is preliminary data.</text>
</comment>
<dbReference type="Proteomes" id="UP000233766">
    <property type="component" value="Unassembled WGS sequence"/>
</dbReference>
<dbReference type="EMBL" id="PJMW01000003">
    <property type="protein sequence ID" value="PKV76884.1"/>
    <property type="molecule type" value="Genomic_DNA"/>
</dbReference>
<dbReference type="PANTHER" id="PTHR43781:SF1">
    <property type="entry name" value="SACCHAROPINE DEHYDROGENASE"/>
    <property type="match status" value="1"/>
</dbReference>
<organism evidence="2 3">
    <name type="scientific">Nocardia fluminea</name>
    <dbReference type="NCBI Taxonomy" id="134984"/>
    <lineage>
        <taxon>Bacteria</taxon>
        <taxon>Bacillati</taxon>
        <taxon>Actinomycetota</taxon>
        <taxon>Actinomycetes</taxon>
        <taxon>Mycobacteriales</taxon>
        <taxon>Nocardiaceae</taxon>
        <taxon>Nocardia</taxon>
    </lineage>
</organism>
<dbReference type="InterPro" id="IPR005097">
    <property type="entry name" value="Sacchrp_dh_NADP-bd"/>
</dbReference>
<accession>A0A2N3V5J3</accession>
<gene>
    <name evidence="2" type="ORF">ATK86_7291</name>
</gene>
<evidence type="ECO:0000313" key="2">
    <source>
        <dbReference type="EMBL" id="PKV76884.1"/>
    </source>
</evidence>